<proteinExistence type="inferred from homology"/>
<dbReference type="EC" id="3.1.3.15" evidence="3 8"/>
<sequence length="264" mass="29289">MRVDLHNHTPRCKHASGSPSEFIARAKELGVDVYGFSCHAPMKFDEAYRMGSDELESYFAEIGELAQAEQGAIEVLCGLEVDFIKGKESLLEERVLQASVDYLIGSVHFLDTWGFDNPAFIAEYAKRDMVQCWREYLRAIKAMADSGLFQIVGHLDLLKVFGHTMPECVGDELESALESIAKAQMSIEINSAGLRKTIAQAYPSKEILSRAFAYQIPITFSSDAHSIEQVGAGYGQCLELARSVGYTECVIYRKKRAITLGLKG</sequence>
<protein>
    <recommendedName>
        <fullName evidence="3 8">Histidinol-phosphatase</fullName>
        <shortName evidence="8">HolPase</shortName>
        <ecNumber evidence="3 8">3.1.3.15</ecNumber>
    </recommendedName>
</protein>
<dbReference type="GO" id="GO:0005737">
    <property type="term" value="C:cytoplasm"/>
    <property type="evidence" value="ECO:0007669"/>
    <property type="project" value="TreeGrafter"/>
</dbReference>
<feature type="domain" description="PHP" evidence="9">
    <location>
        <begin position="4"/>
        <end position="192"/>
    </location>
</feature>
<keyword evidence="4 8" id="KW-0028">Amino-acid biosynthesis</keyword>
<dbReference type="PANTHER" id="PTHR21039">
    <property type="entry name" value="HISTIDINOL PHOSPHATASE-RELATED"/>
    <property type="match status" value="1"/>
</dbReference>
<keyword evidence="6 8" id="KW-0368">Histidine biosynthesis</keyword>
<evidence type="ECO:0000256" key="4">
    <source>
        <dbReference type="ARBA" id="ARBA00022605"/>
    </source>
</evidence>
<gene>
    <name evidence="10" type="ORF">F4V45_06105</name>
</gene>
<comment type="similarity">
    <text evidence="2 8">Belongs to the PHP hydrolase family. HisK subfamily.</text>
</comment>
<dbReference type="InterPro" id="IPR016195">
    <property type="entry name" value="Pol/histidinol_Pase-like"/>
</dbReference>
<dbReference type="GO" id="GO:0004401">
    <property type="term" value="F:histidinol-phosphatase activity"/>
    <property type="evidence" value="ECO:0007669"/>
    <property type="project" value="UniProtKB-UniRule"/>
</dbReference>
<dbReference type="GO" id="GO:0000105">
    <property type="term" value="P:L-histidine biosynthetic process"/>
    <property type="evidence" value="ECO:0007669"/>
    <property type="project" value="UniProtKB-UniRule"/>
</dbReference>
<dbReference type="AlphaFoldDB" id="A0A5M9QL78"/>
<comment type="catalytic activity">
    <reaction evidence="7 8">
        <text>L-histidinol phosphate + H2O = L-histidinol + phosphate</text>
        <dbReference type="Rhea" id="RHEA:14465"/>
        <dbReference type="ChEBI" id="CHEBI:15377"/>
        <dbReference type="ChEBI" id="CHEBI:43474"/>
        <dbReference type="ChEBI" id="CHEBI:57699"/>
        <dbReference type="ChEBI" id="CHEBI:57980"/>
        <dbReference type="EC" id="3.1.3.15"/>
    </reaction>
</comment>
<dbReference type="InterPro" id="IPR004013">
    <property type="entry name" value="PHP_dom"/>
</dbReference>
<evidence type="ECO:0000313" key="10">
    <source>
        <dbReference type="EMBL" id="KAA8708496.1"/>
    </source>
</evidence>
<comment type="caution">
    <text evidence="10">The sequence shown here is derived from an EMBL/GenBank/DDBJ whole genome shotgun (WGS) entry which is preliminary data.</text>
</comment>
<evidence type="ECO:0000256" key="3">
    <source>
        <dbReference type="ARBA" id="ARBA00013085"/>
    </source>
</evidence>
<comment type="pathway">
    <text evidence="1 8">Amino-acid biosynthesis; L-histidine biosynthesis; L-histidine from 5-phospho-alpha-D-ribose 1-diphosphate: step 8/9.</text>
</comment>
<dbReference type="Pfam" id="PF02811">
    <property type="entry name" value="PHP"/>
    <property type="match status" value="1"/>
</dbReference>
<evidence type="ECO:0000256" key="8">
    <source>
        <dbReference type="RuleBase" id="RU366003"/>
    </source>
</evidence>
<dbReference type="CDD" id="cd12110">
    <property type="entry name" value="PHP_HisPPase_Hisj_like"/>
    <property type="match status" value="1"/>
</dbReference>
<evidence type="ECO:0000256" key="5">
    <source>
        <dbReference type="ARBA" id="ARBA00022801"/>
    </source>
</evidence>
<dbReference type="InterPro" id="IPR010140">
    <property type="entry name" value="Histidinol_P_phosphatase_HisJ"/>
</dbReference>
<dbReference type="NCBIfam" id="NF005596">
    <property type="entry name" value="PRK07328.1"/>
    <property type="match status" value="1"/>
</dbReference>
<reference evidence="10 11" key="1">
    <citation type="submission" date="2019-09" db="EMBL/GenBank/DDBJ databases">
        <title>Draft genome sequence of various Type strains from the CCUG.</title>
        <authorList>
            <person name="Pineiro-Iglesias B."/>
            <person name="Tunovic T."/>
            <person name="Unosson C."/>
            <person name="Inganas E."/>
            <person name="Ohlen M."/>
            <person name="Cardew S."/>
            <person name="Jensie-Markopoulos S."/>
            <person name="Salva-Serra F."/>
            <person name="Jaen-Luchoro D."/>
            <person name="Karlsson R."/>
            <person name="Svensson-Stadler L."/>
            <person name="Chun J."/>
            <person name="Moore E."/>
        </authorList>
    </citation>
    <scope>NUCLEOTIDE SEQUENCE [LARGE SCALE GENOMIC DNA]</scope>
    <source>
        <strain evidence="10 11">CCUG 32756T</strain>
    </source>
</reference>
<dbReference type="NCBIfam" id="TIGR01856">
    <property type="entry name" value="hisJ_fam"/>
    <property type="match status" value="1"/>
</dbReference>
<dbReference type="UniPathway" id="UPA00031">
    <property type="reaction ID" value="UER00013"/>
</dbReference>
<evidence type="ECO:0000256" key="6">
    <source>
        <dbReference type="ARBA" id="ARBA00023102"/>
    </source>
</evidence>
<dbReference type="SUPFAM" id="SSF89550">
    <property type="entry name" value="PHP domain-like"/>
    <property type="match status" value="1"/>
</dbReference>
<dbReference type="Gene3D" id="3.20.20.140">
    <property type="entry name" value="Metal-dependent hydrolases"/>
    <property type="match status" value="1"/>
</dbReference>
<organism evidence="10 11">
    <name type="scientific">Helicobacter canis</name>
    <dbReference type="NCBI Taxonomy" id="29419"/>
    <lineage>
        <taxon>Bacteria</taxon>
        <taxon>Pseudomonadati</taxon>
        <taxon>Campylobacterota</taxon>
        <taxon>Epsilonproteobacteria</taxon>
        <taxon>Campylobacterales</taxon>
        <taxon>Helicobacteraceae</taxon>
        <taxon>Helicobacter</taxon>
    </lineage>
</organism>
<dbReference type="EMBL" id="VXKE01000019">
    <property type="protein sequence ID" value="KAA8708496.1"/>
    <property type="molecule type" value="Genomic_DNA"/>
</dbReference>
<accession>A0A5M9QL78</accession>
<name>A0A5M9QL78_9HELI</name>
<evidence type="ECO:0000259" key="9">
    <source>
        <dbReference type="Pfam" id="PF02811"/>
    </source>
</evidence>
<dbReference type="PANTHER" id="PTHR21039:SF0">
    <property type="entry name" value="HISTIDINOL-PHOSPHATASE"/>
    <property type="match status" value="1"/>
</dbReference>
<keyword evidence="5 8" id="KW-0378">Hydrolase</keyword>
<evidence type="ECO:0000256" key="1">
    <source>
        <dbReference type="ARBA" id="ARBA00004970"/>
    </source>
</evidence>
<evidence type="ECO:0000313" key="11">
    <source>
        <dbReference type="Proteomes" id="UP000323707"/>
    </source>
</evidence>
<evidence type="ECO:0000256" key="7">
    <source>
        <dbReference type="ARBA" id="ARBA00049158"/>
    </source>
</evidence>
<evidence type="ECO:0000256" key="2">
    <source>
        <dbReference type="ARBA" id="ARBA00009152"/>
    </source>
</evidence>
<dbReference type="RefSeq" id="WP_150337516.1">
    <property type="nucleotide sequence ID" value="NZ_JAERIX010000018.1"/>
</dbReference>
<dbReference type="Proteomes" id="UP000323707">
    <property type="component" value="Unassembled WGS sequence"/>
</dbReference>